<dbReference type="Proteomes" id="UP000653305">
    <property type="component" value="Unassembled WGS sequence"/>
</dbReference>
<proteinExistence type="predicted"/>
<dbReference type="AlphaFoldDB" id="A0A830CKL5"/>
<organism evidence="1 2">
    <name type="scientific">Phtheirospermum japonicum</name>
    <dbReference type="NCBI Taxonomy" id="374723"/>
    <lineage>
        <taxon>Eukaryota</taxon>
        <taxon>Viridiplantae</taxon>
        <taxon>Streptophyta</taxon>
        <taxon>Embryophyta</taxon>
        <taxon>Tracheophyta</taxon>
        <taxon>Spermatophyta</taxon>
        <taxon>Magnoliopsida</taxon>
        <taxon>eudicotyledons</taxon>
        <taxon>Gunneridae</taxon>
        <taxon>Pentapetalae</taxon>
        <taxon>asterids</taxon>
        <taxon>lamiids</taxon>
        <taxon>Lamiales</taxon>
        <taxon>Orobanchaceae</taxon>
        <taxon>Orobanchaceae incertae sedis</taxon>
        <taxon>Phtheirospermum</taxon>
    </lineage>
</organism>
<comment type="caution">
    <text evidence="1">The sequence shown here is derived from an EMBL/GenBank/DDBJ whole genome shotgun (WGS) entry which is preliminary data.</text>
</comment>
<accession>A0A830CKL5</accession>
<name>A0A830CKL5_9LAMI</name>
<sequence length="113" mass="12140">MMLLLEFPVFGFAEIEGMGANPNWGKELEKLSLEVGFSWAKHYETGGGLMDGPDGYPLSYDEFIAQQSQAVQQLIGQSAVMNDGDLMIPLLVLALAVIGSHPNGHTALDGFAL</sequence>
<dbReference type="OrthoDB" id="8954335at2759"/>
<protein>
    <submittedName>
        <fullName evidence="1">Translocase of chloroplast 159 chloroplastic</fullName>
    </submittedName>
</protein>
<evidence type="ECO:0000313" key="2">
    <source>
        <dbReference type="Proteomes" id="UP000653305"/>
    </source>
</evidence>
<gene>
    <name evidence="1" type="ORF">PHJA_002130700</name>
</gene>
<keyword evidence="2" id="KW-1185">Reference proteome</keyword>
<evidence type="ECO:0000313" key="1">
    <source>
        <dbReference type="EMBL" id="GFP99866.1"/>
    </source>
</evidence>
<reference evidence="1" key="1">
    <citation type="submission" date="2020-07" db="EMBL/GenBank/DDBJ databases">
        <title>Ethylene signaling mediates host invasion by parasitic plants.</title>
        <authorList>
            <person name="Yoshida S."/>
        </authorList>
    </citation>
    <scope>NUCLEOTIDE SEQUENCE</scope>
    <source>
        <strain evidence="1">Okayama</strain>
    </source>
</reference>
<dbReference type="EMBL" id="BMAC01000593">
    <property type="protein sequence ID" value="GFP99866.1"/>
    <property type="molecule type" value="Genomic_DNA"/>
</dbReference>